<feature type="transmembrane region" description="Helical" evidence="1">
    <location>
        <begin position="74"/>
        <end position="95"/>
    </location>
</feature>
<feature type="transmembrane region" description="Helical" evidence="1">
    <location>
        <begin position="140"/>
        <end position="159"/>
    </location>
</feature>
<organism evidence="2 3">
    <name type="scientific">Nonomuraea africana</name>
    <dbReference type="NCBI Taxonomy" id="46171"/>
    <lineage>
        <taxon>Bacteria</taxon>
        <taxon>Bacillati</taxon>
        <taxon>Actinomycetota</taxon>
        <taxon>Actinomycetes</taxon>
        <taxon>Streptosporangiales</taxon>
        <taxon>Streptosporangiaceae</taxon>
        <taxon>Nonomuraea</taxon>
    </lineage>
</organism>
<keyword evidence="1" id="KW-1133">Transmembrane helix</keyword>
<feature type="transmembrane region" description="Helical" evidence="1">
    <location>
        <begin position="31"/>
        <end position="53"/>
    </location>
</feature>
<dbReference type="EMBL" id="JADBEF010000001">
    <property type="protein sequence ID" value="MBE1560973.1"/>
    <property type="molecule type" value="Genomic_DNA"/>
</dbReference>
<dbReference type="Proteomes" id="UP000661607">
    <property type="component" value="Unassembled WGS sequence"/>
</dbReference>
<keyword evidence="1" id="KW-0812">Transmembrane</keyword>
<dbReference type="RefSeq" id="WP_192775972.1">
    <property type="nucleotide sequence ID" value="NZ_BAAASY010000014.1"/>
</dbReference>
<comment type="caution">
    <text evidence="2">The sequence shown here is derived from an EMBL/GenBank/DDBJ whole genome shotgun (WGS) entry which is preliminary data.</text>
</comment>
<keyword evidence="3" id="KW-1185">Reference proteome</keyword>
<proteinExistence type="predicted"/>
<evidence type="ECO:0000256" key="1">
    <source>
        <dbReference type="SAM" id="Phobius"/>
    </source>
</evidence>
<name>A0ABR9KG24_9ACTN</name>
<protein>
    <submittedName>
        <fullName evidence="2">Uncharacterized protein</fullName>
    </submittedName>
</protein>
<evidence type="ECO:0000313" key="3">
    <source>
        <dbReference type="Proteomes" id="UP000661607"/>
    </source>
</evidence>
<accession>A0ABR9KG24</accession>
<reference evidence="2 3" key="1">
    <citation type="submission" date="2020-10" db="EMBL/GenBank/DDBJ databases">
        <title>Sequencing the genomes of 1000 actinobacteria strains.</title>
        <authorList>
            <person name="Klenk H.-P."/>
        </authorList>
    </citation>
    <scope>NUCLEOTIDE SEQUENCE [LARGE SCALE GENOMIC DNA]</scope>
    <source>
        <strain evidence="2 3">DSM 43748</strain>
    </source>
</reference>
<gene>
    <name evidence="2" type="ORF">H4W81_003752</name>
</gene>
<keyword evidence="1" id="KW-0472">Membrane</keyword>
<feature type="transmembrane region" description="Helical" evidence="1">
    <location>
        <begin position="101"/>
        <end position="128"/>
    </location>
</feature>
<sequence length="160" mass="17478">MADISYFEAWAMWQAGKPVAGYDLWGLQLLWWGRIGKVISFVSGATIILDAIGAERLQQFGKWTADQERVRQRLMFVGVPIVMVMQIQVLAGAGVDFLSSVWLYVLGALITGLIGVAIPALLVGIVRGLGRLFASRWEPVVYGLAAILLAVGFHFDILAS</sequence>
<evidence type="ECO:0000313" key="2">
    <source>
        <dbReference type="EMBL" id="MBE1560973.1"/>
    </source>
</evidence>